<gene>
    <name evidence="5" type="primary">dkgB</name>
    <name evidence="5" type="ORF">O1D97_01785</name>
</gene>
<dbReference type="SUPFAM" id="SSF51430">
    <property type="entry name" value="NAD(P)-linked oxidoreductase"/>
    <property type="match status" value="1"/>
</dbReference>
<dbReference type="Pfam" id="PF00248">
    <property type="entry name" value="Aldo_ket_red"/>
    <property type="match status" value="1"/>
</dbReference>
<dbReference type="GO" id="GO:0016491">
    <property type="term" value="F:oxidoreductase activity"/>
    <property type="evidence" value="ECO:0007669"/>
    <property type="project" value="UniProtKB-KW"/>
</dbReference>
<dbReference type="PRINTS" id="PR00069">
    <property type="entry name" value="ALDKETRDTASE"/>
</dbReference>
<keyword evidence="3 5" id="KW-0560">Oxidoreductase</keyword>
<keyword evidence="2" id="KW-0521">NADP</keyword>
<keyword evidence="6" id="KW-1185">Reference proteome</keyword>
<sequence>MQLIHNEMPILGMGTFRLEGDVAYNSVKMALELGYRHIDTAQIYGNETQVGKAIADSGIERSELFITTKVWNAHLNEHSFLDSVRESLDKLQTDYVDLLLIHWPSPENNELMDEYLNELINAKNQKLAKHIGVSNFTINLLEQALKILPASEIFTNQVEVHPYLTNEKLRSYCDSKNIHVTGYMPFAVGKVLKDNLIIEIANSKGVTPAEVVIAWSIANGLSTIPSSTKRANLLTNLAGESLMLSPDEVIAINQLNSNDRQASPEFSPEWDI</sequence>
<dbReference type="InterPro" id="IPR023210">
    <property type="entry name" value="NADP_OxRdtase_dom"/>
</dbReference>
<accession>A0ABT4JQ35</accession>
<dbReference type="NCBIfam" id="NF008377">
    <property type="entry name" value="PRK11172.1"/>
    <property type="match status" value="1"/>
</dbReference>
<name>A0ABT4JQ35_9GAMM</name>
<comment type="similarity">
    <text evidence="1">Belongs to the aldo/keto reductase family.</text>
</comment>
<dbReference type="PROSITE" id="PS00062">
    <property type="entry name" value="ALDOKETO_REDUCTASE_2"/>
    <property type="match status" value="1"/>
</dbReference>
<dbReference type="Gene3D" id="3.20.20.100">
    <property type="entry name" value="NADP-dependent oxidoreductase domain"/>
    <property type="match status" value="1"/>
</dbReference>
<dbReference type="PROSITE" id="PS00798">
    <property type="entry name" value="ALDOKETO_REDUCTASE_1"/>
    <property type="match status" value="1"/>
</dbReference>
<dbReference type="PIRSF" id="PIRSF000097">
    <property type="entry name" value="AKR"/>
    <property type="match status" value="1"/>
</dbReference>
<evidence type="ECO:0000313" key="5">
    <source>
        <dbReference type="EMBL" id="MCZ2720406.1"/>
    </source>
</evidence>
<dbReference type="EMBL" id="JAPUBN010000006">
    <property type="protein sequence ID" value="MCZ2720406.1"/>
    <property type="molecule type" value="Genomic_DNA"/>
</dbReference>
<evidence type="ECO:0000259" key="4">
    <source>
        <dbReference type="Pfam" id="PF00248"/>
    </source>
</evidence>
<evidence type="ECO:0000256" key="2">
    <source>
        <dbReference type="ARBA" id="ARBA00022857"/>
    </source>
</evidence>
<dbReference type="PANTHER" id="PTHR43827">
    <property type="entry name" value="2,5-DIKETO-D-GLUCONIC ACID REDUCTASE"/>
    <property type="match status" value="1"/>
</dbReference>
<evidence type="ECO:0000256" key="3">
    <source>
        <dbReference type="ARBA" id="ARBA00023002"/>
    </source>
</evidence>
<reference evidence="5" key="1">
    <citation type="submission" date="2022-12" db="EMBL/GenBank/DDBJ databases">
        <title>Marinomonas 15G1-11 sp. nov, isolated from marine algae.</title>
        <authorList>
            <person name="Butt M."/>
            <person name="Choi D.G."/>
            <person name="Kim J.M."/>
            <person name="Lee J.K."/>
            <person name="Baek J.H."/>
            <person name="Jeon C.O."/>
        </authorList>
    </citation>
    <scope>NUCLEOTIDE SEQUENCE</scope>
    <source>
        <strain evidence="5">15G1-11</strain>
    </source>
</reference>
<proteinExistence type="inferred from homology"/>
<organism evidence="5 6">
    <name type="scientific">Marinomonas phaeophyticola</name>
    <dbReference type="NCBI Taxonomy" id="3004091"/>
    <lineage>
        <taxon>Bacteria</taxon>
        <taxon>Pseudomonadati</taxon>
        <taxon>Pseudomonadota</taxon>
        <taxon>Gammaproteobacteria</taxon>
        <taxon>Oceanospirillales</taxon>
        <taxon>Oceanospirillaceae</taxon>
        <taxon>Marinomonas</taxon>
    </lineage>
</organism>
<feature type="domain" description="NADP-dependent oxidoreductase" evidence="4">
    <location>
        <begin position="11"/>
        <end position="256"/>
    </location>
</feature>
<dbReference type="Proteomes" id="UP001149719">
    <property type="component" value="Unassembled WGS sequence"/>
</dbReference>
<comment type="caution">
    <text evidence="5">The sequence shown here is derived from an EMBL/GenBank/DDBJ whole genome shotgun (WGS) entry which is preliminary data.</text>
</comment>
<evidence type="ECO:0000313" key="6">
    <source>
        <dbReference type="Proteomes" id="UP001149719"/>
    </source>
</evidence>
<dbReference type="PANTHER" id="PTHR43827:SF3">
    <property type="entry name" value="NADP-DEPENDENT OXIDOREDUCTASE DOMAIN-CONTAINING PROTEIN"/>
    <property type="match status" value="1"/>
</dbReference>
<evidence type="ECO:0000256" key="1">
    <source>
        <dbReference type="ARBA" id="ARBA00007905"/>
    </source>
</evidence>
<dbReference type="RefSeq" id="WP_269122272.1">
    <property type="nucleotide sequence ID" value="NZ_JAPUBN010000006.1"/>
</dbReference>
<dbReference type="InterPro" id="IPR036812">
    <property type="entry name" value="NAD(P)_OxRdtase_dom_sf"/>
</dbReference>
<dbReference type="EC" id="1.1.1.346" evidence="5"/>
<protein>
    <submittedName>
        <fullName evidence="5">2,5-didehydrogluconate reductase DkgB</fullName>
        <ecNumber evidence="5">1.1.1.346</ecNumber>
    </submittedName>
</protein>
<dbReference type="InterPro" id="IPR020471">
    <property type="entry name" value="AKR"/>
</dbReference>
<dbReference type="InterPro" id="IPR018170">
    <property type="entry name" value="Aldo/ket_reductase_CS"/>
</dbReference>